<gene>
    <name evidence="2" type="ORF">CHGG_02849</name>
</gene>
<feature type="compositionally biased region" description="Basic and acidic residues" evidence="1">
    <location>
        <begin position="17"/>
        <end position="43"/>
    </location>
</feature>
<dbReference type="GeneID" id="4389371"/>
<dbReference type="VEuPathDB" id="FungiDB:CHGG_02849"/>
<dbReference type="AlphaFoldDB" id="Q2HAA5"/>
<dbReference type="HOGENOM" id="CLU_2687599_0_0_1"/>
<sequence>MRRTRGEDLQDGDGQEEEHRRGDDVGRRGEDGGEAVERGREQWGEDGEEVGEGGAEGLEWAPVGESSVVWRCVR</sequence>
<protein>
    <submittedName>
        <fullName evidence="2">Uncharacterized protein</fullName>
    </submittedName>
</protein>
<evidence type="ECO:0000256" key="1">
    <source>
        <dbReference type="SAM" id="MobiDB-lite"/>
    </source>
</evidence>
<evidence type="ECO:0000313" key="2">
    <source>
        <dbReference type="EMBL" id="EAQ90914.1"/>
    </source>
</evidence>
<proteinExistence type="predicted"/>
<dbReference type="RefSeq" id="XP_001229365.1">
    <property type="nucleotide sequence ID" value="XM_001229364.1"/>
</dbReference>
<dbReference type="Proteomes" id="UP000001056">
    <property type="component" value="Unassembled WGS sequence"/>
</dbReference>
<name>Q2HAA5_CHAGB</name>
<accession>Q2HAA5</accession>
<dbReference type="InParanoid" id="Q2HAA5"/>
<keyword evidence="3" id="KW-1185">Reference proteome</keyword>
<dbReference type="EMBL" id="CH408030">
    <property type="protein sequence ID" value="EAQ90914.1"/>
    <property type="molecule type" value="Genomic_DNA"/>
</dbReference>
<evidence type="ECO:0000313" key="3">
    <source>
        <dbReference type="Proteomes" id="UP000001056"/>
    </source>
</evidence>
<feature type="region of interest" description="Disordered" evidence="1">
    <location>
        <begin position="1"/>
        <end position="74"/>
    </location>
</feature>
<reference evidence="3" key="1">
    <citation type="journal article" date="2015" name="Genome Announc.">
        <title>Draft genome sequence of the cellulolytic fungus Chaetomium globosum.</title>
        <authorList>
            <person name="Cuomo C.A."/>
            <person name="Untereiner W.A."/>
            <person name="Ma L.-J."/>
            <person name="Grabherr M."/>
            <person name="Birren B.W."/>
        </authorList>
    </citation>
    <scope>NUCLEOTIDE SEQUENCE [LARGE SCALE GENOMIC DNA]</scope>
    <source>
        <strain evidence="3">ATCC 6205 / CBS 148.51 / DSM 1962 / NBRC 6347 / NRRL 1970</strain>
    </source>
</reference>
<organism evidence="2 3">
    <name type="scientific">Chaetomium globosum (strain ATCC 6205 / CBS 148.51 / DSM 1962 / NBRC 6347 / NRRL 1970)</name>
    <name type="common">Soil fungus</name>
    <dbReference type="NCBI Taxonomy" id="306901"/>
    <lineage>
        <taxon>Eukaryota</taxon>
        <taxon>Fungi</taxon>
        <taxon>Dikarya</taxon>
        <taxon>Ascomycota</taxon>
        <taxon>Pezizomycotina</taxon>
        <taxon>Sordariomycetes</taxon>
        <taxon>Sordariomycetidae</taxon>
        <taxon>Sordariales</taxon>
        <taxon>Chaetomiaceae</taxon>
        <taxon>Chaetomium</taxon>
    </lineage>
</organism>